<accession>A0ACB9ITC4</accession>
<gene>
    <name evidence="1" type="ORF">L1987_20368</name>
</gene>
<dbReference type="EMBL" id="CM042024">
    <property type="protein sequence ID" value="KAI3810746.1"/>
    <property type="molecule type" value="Genomic_DNA"/>
</dbReference>
<proteinExistence type="predicted"/>
<organism evidence="1 2">
    <name type="scientific">Smallanthus sonchifolius</name>
    <dbReference type="NCBI Taxonomy" id="185202"/>
    <lineage>
        <taxon>Eukaryota</taxon>
        <taxon>Viridiplantae</taxon>
        <taxon>Streptophyta</taxon>
        <taxon>Embryophyta</taxon>
        <taxon>Tracheophyta</taxon>
        <taxon>Spermatophyta</taxon>
        <taxon>Magnoliopsida</taxon>
        <taxon>eudicotyledons</taxon>
        <taxon>Gunneridae</taxon>
        <taxon>Pentapetalae</taxon>
        <taxon>asterids</taxon>
        <taxon>campanulids</taxon>
        <taxon>Asterales</taxon>
        <taxon>Asteraceae</taxon>
        <taxon>Asteroideae</taxon>
        <taxon>Heliantheae alliance</taxon>
        <taxon>Millerieae</taxon>
        <taxon>Smallanthus</taxon>
    </lineage>
</organism>
<evidence type="ECO:0000313" key="1">
    <source>
        <dbReference type="EMBL" id="KAI3810746.1"/>
    </source>
</evidence>
<sequence>MICSKFRAHVFYLPGQAPPAMPFVPPLQPEVYYVGHDPLLYAKIVKQIDYYLSFKKGMETRMGLFGKSCLLLRFADDSYLDSYISTIGVDFKIRTVDQDGKTIKLQIV</sequence>
<protein>
    <submittedName>
        <fullName evidence="1">Uncharacterized protein</fullName>
    </submittedName>
</protein>
<dbReference type="Proteomes" id="UP001056120">
    <property type="component" value="Linkage Group LG07"/>
</dbReference>
<reference evidence="1 2" key="2">
    <citation type="journal article" date="2022" name="Mol. Ecol. Resour.">
        <title>The genomes of chicory, endive, great burdock and yacon provide insights into Asteraceae paleo-polyploidization history and plant inulin production.</title>
        <authorList>
            <person name="Fan W."/>
            <person name="Wang S."/>
            <person name="Wang H."/>
            <person name="Wang A."/>
            <person name="Jiang F."/>
            <person name="Liu H."/>
            <person name="Zhao H."/>
            <person name="Xu D."/>
            <person name="Zhang Y."/>
        </authorList>
    </citation>
    <scope>NUCLEOTIDE SEQUENCE [LARGE SCALE GENOMIC DNA]</scope>
    <source>
        <strain evidence="2">cv. Yunnan</strain>
        <tissue evidence="1">Leaves</tissue>
    </source>
</reference>
<evidence type="ECO:0000313" key="2">
    <source>
        <dbReference type="Proteomes" id="UP001056120"/>
    </source>
</evidence>
<keyword evidence="2" id="KW-1185">Reference proteome</keyword>
<name>A0ACB9ITC4_9ASTR</name>
<reference evidence="2" key="1">
    <citation type="journal article" date="2022" name="Mol. Ecol. Resour.">
        <title>The genomes of chicory, endive, great burdock and yacon provide insights into Asteraceae palaeo-polyploidization history and plant inulin production.</title>
        <authorList>
            <person name="Fan W."/>
            <person name="Wang S."/>
            <person name="Wang H."/>
            <person name="Wang A."/>
            <person name="Jiang F."/>
            <person name="Liu H."/>
            <person name="Zhao H."/>
            <person name="Xu D."/>
            <person name="Zhang Y."/>
        </authorList>
    </citation>
    <scope>NUCLEOTIDE SEQUENCE [LARGE SCALE GENOMIC DNA]</scope>
    <source>
        <strain evidence="2">cv. Yunnan</strain>
    </source>
</reference>
<comment type="caution">
    <text evidence="1">The sequence shown here is derived from an EMBL/GenBank/DDBJ whole genome shotgun (WGS) entry which is preliminary data.</text>
</comment>